<dbReference type="EMBL" id="CAJGYO010000008">
    <property type="protein sequence ID" value="CAD6250498.1"/>
    <property type="molecule type" value="Genomic_DNA"/>
</dbReference>
<feature type="compositionally biased region" description="Polar residues" evidence="1">
    <location>
        <begin position="277"/>
        <end position="288"/>
    </location>
</feature>
<proteinExistence type="predicted"/>
<feature type="region of interest" description="Disordered" evidence="1">
    <location>
        <begin position="1"/>
        <end position="47"/>
    </location>
</feature>
<feature type="compositionally biased region" description="Polar residues" evidence="1">
    <location>
        <begin position="260"/>
        <end position="269"/>
    </location>
</feature>
<dbReference type="AlphaFoldDB" id="A0A811Q3K5"/>
<dbReference type="InterPro" id="IPR034590">
    <property type="entry name" value="POLYCHOME/GIG1"/>
</dbReference>
<feature type="region of interest" description="Disordered" evidence="1">
    <location>
        <begin position="181"/>
        <end position="207"/>
    </location>
</feature>
<feature type="compositionally biased region" description="Low complexity" evidence="1">
    <location>
        <begin position="18"/>
        <end position="37"/>
    </location>
</feature>
<feature type="region of interest" description="Disordered" evidence="1">
    <location>
        <begin position="234"/>
        <end position="329"/>
    </location>
</feature>
<dbReference type="PANTHER" id="PTHR35119:SF11">
    <property type="match status" value="1"/>
</dbReference>
<reference evidence="2" key="1">
    <citation type="submission" date="2020-10" db="EMBL/GenBank/DDBJ databases">
        <authorList>
            <person name="Han B."/>
            <person name="Lu T."/>
            <person name="Zhao Q."/>
            <person name="Huang X."/>
            <person name="Zhao Y."/>
        </authorList>
    </citation>
    <scope>NUCLEOTIDE SEQUENCE</scope>
</reference>
<evidence type="ECO:0000313" key="2">
    <source>
        <dbReference type="EMBL" id="CAD6250498.1"/>
    </source>
</evidence>
<comment type="caution">
    <text evidence="2">The sequence shown here is derived from an EMBL/GenBank/DDBJ whole genome shotgun (WGS) entry which is preliminary data.</text>
</comment>
<evidence type="ECO:0000256" key="1">
    <source>
        <dbReference type="SAM" id="MobiDB-lite"/>
    </source>
</evidence>
<protein>
    <submittedName>
        <fullName evidence="2">Uncharacterized protein</fullName>
    </submittedName>
</protein>
<dbReference type="PANTHER" id="PTHR35119">
    <property type="entry name" value="PROTEIN POLYCHOME"/>
    <property type="match status" value="1"/>
</dbReference>
<feature type="compositionally biased region" description="Basic and acidic residues" evidence="1">
    <location>
        <begin position="81"/>
        <end position="92"/>
    </location>
</feature>
<dbReference type="GO" id="GO:0051783">
    <property type="term" value="P:regulation of nuclear division"/>
    <property type="evidence" value="ECO:0007669"/>
    <property type="project" value="InterPro"/>
</dbReference>
<evidence type="ECO:0000313" key="3">
    <source>
        <dbReference type="Proteomes" id="UP000604825"/>
    </source>
</evidence>
<feature type="compositionally biased region" description="Basic and acidic residues" evidence="1">
    <location>
        <begin position="320"/>
        <end position="329"/>
    </location>
</feature>
<dbReference type="GO" id="GO:0005634">
    <property type="term" value="C:nucleus"/>
    <property type="evidence" value="ECO:0007669"/>
    <property type="project" value="InterPro"/>
</dbReference>
<accession>A0A811Q3K5</accession>
<name>A0A811Q3K5_9POAL</name>
<gene>
    <name evidence="2" type="ORF">NCGR_LOCUS34277</name>
</gene>
<dbReference type="OrthoDB" id="1916775at2759"/>
<keyword evidence="3" id="KW-1185">Reference proteome</keyword>
<feature type="region of interest" description="Disordered" evidence="1">
    <location>
        <begin position="75"/>
        <end position="100"/>
    </location>
</feature>
<organism evidence="2 3">
    <name type="scientific">Miscanthus lutarioriparius</name>
    <dbReference type="NCBI Taxonomy" id="422564"/>
    <lineage>
        <taxon>Eukaryota</taxon>
        <taxon>Viridiplantae</taxon>
        <taxon>Streptophyta</taxon>
        <taxon>Embryophyta</taxon>
        <taxon>Tracheophyta</taxon>
        <taxon>Spermatophyta</taxon>
        <taxon>Magnoliopsida</taxon>
        <taxon>Liliopsida</taxon>
        <taxon>Poales</taxon>
        <taxon>Poaceae</taxon>
        <taxon>PACMAD clade</taxon>
        <taxon>Panicoideae</taxon>
        <taxon>Andropogonodae</taxon>
        <taxon>Andropogoneae</taxon>
        <taxon>Saccharinae</taxon>
        <taxon>Miscanthus</taxon>
    </lineage>
</organism>
<dbReference type="Proteomes" id="UP000604825">
    <property type="component" value="Unassembled WGS sequence"/>
</dbReference>
<sequence>MPSGGDRAAQERSGRGQGQVASGSAADAAWSAWSVAGQRSPAGQVQATGQLARADMIPRSCACSCAPPRRCCVRRPRPRHSASDLRKGKDSEAGSGAEGTCSRCPRVVGIALTLGEIAERRKPSSRCDYKMPQLRTASRPALASNSAGGFFIRRRRVASAGALVVKGAVKPLAQRVRTHFSNKENVPPAGAARAKPKRRSPLPDWYPRTPLRDITSIVKALEKRNRLEEDAARQHIQWNEDSPQPVDPTTPVHAEHSDPDSQSTQTQETLGVVASGPGSTSAVANRVTSVAEDRQGASCSPSDCSLQMAPSKPNDPSPADLERKLSSSIEQIEKMVRRHMKETPKAAQPSKVVAQRRVLMSMR</sequence>